<organism evidence="1 2">
    <name type="scientific">Panagrolaimus superbus</name>
    <dbReference type="NCBI Taxonomy" id="310955"/>
    <lineage>
        <taxon>Eukaryota</taxon>
        <taxon>Metazoa</taxon>
        <taxon>Ecdysozoa</taxon>
        <taxon>Nematoda</taxon>
        <taxon>Chromadorea</taxon>
        <taxon>Rhabditida</taxon>
        <taxon>Tylenchina</taxon>
        <taxon>Panagrolaimomorpha</taxon>
        <taxon>Panagrolaimoidea</taxon>
        <taxon>Panagrolaimidae</taxon>
        <taxon>Panagrolaimus</taxon>
    </lineage>
</organism>
<keyword evidence="1" id="KW-1185">Reference proteome</keyword>
<name>A0A914Y5K1_9BILA</name>
<protein>
    <submittedName>
        <fullName evidence="2">Uncharacterized protein</fullName>
    </submittedName>
</protein>
<dbReference type="Proteomes" id="UP000887577">
    <property type="component" value="Unplaced"/>
</dbReference>
<dbReference type="AlphaFoldDB" id="A0A914Y5K1"/>
<evidence type="ECO:0000313" key="1">
    <source>
        <dbReference type="Proteomes" id="UP000887577"/>
    </source>
</evidence>
<dbReference type="WBParaSite" id="PSU_v2.g15480.t1">
    <property type="protein sequence ID" value="PSU_v2.g15480.t1"/>
    <property type="gene ID" value="PSU_v2.g15480"/>
</dbReference>
<evidence type="ECO:0000313" key="2">
    <source>
        <dbReference type="WBParaSite" id="PSU_v2.g15480.t1"/>
    </source>
</evidence>
<sequence>MSKSGTIYECNWDNEKQKFIPKLGDYEILRPQYNEAEEFKIKKVQFEWAIPKDMYKEKFDKDDYLIVAKNDDLNQTRISKIDLETLQIQMLYTKRKYGNT</sequence>
<accession>A0A914Y5K1</accession>
<reference evidence="2" key="1">
    <citation type="submission" date="2022-11" db="UniProtKB">
        <authorList>
            <consortium name="WormBaseParasite"/>
        </authorList>
    </citation>
    <scope>IDENTIFICATION</scope>
</reference>
<proteinExistence type="predicted"/>